<keyword evidence="10" id="KW-1185">Reference proteome</keyword>
<feature type="domain" description="Alcohol dehydrogenase-like N-terminal" evidence="8">
    <location>
        <begin position="29"/>
        <end position="137"/>
    </location>
</feature>
<evidence type="ECO:0000256" key="3">
    <source>
        <dbReference type="ARBA" id="ARBA00022723"/>
    </source>
</evidence>
<dbReference type="Gene3D" id="3.90.180.10">
    <property type="entry name" value="Medium-chain alcohol dehydrogenases, catalytic domain"/>
    <property type="match status" value="1"/>
</dbReference>
<dbReference type="InterPro" id="IPR013154">
    <property type="entry name" value="ADH-like_N"/>
</dbReference>
<protein>
    <submittedName>
        <fullName evidence="9">Uncharacterized protein</fullName>
    </submittedName>
</protein>
<dbReference type="SUPFAM" id="SSF51735">
    <property type="entry name" value="NAD(P)-binding Rossmann-fold domains"/>
    <property type="match status" value="1"/>
</dbReference>
<dbReference type="InterPro" id="IPR036291">
    <property type="entry name" value="NAD(P)-bd_dom_sf"/>
</dbReference>
<comment type="cofactor">
    <cofactor evidence="1">
        <name>Zn(2+)</name>
        <dbReference type="ChEBI" id="CHEBI:29105"/>
    </cofactor>
</comment>
<accession>A0A8K0L1B8</accession>
<dbReference type="CDD" id="cd05285">
    <property type="entry name" value="sorbitol_DH"/>
    <property type="match status" value="1"/>
</dbReference>
<evidence type="ECO:0000256" key="1">
    <source>
        <dbReference type="ARBA" id="ARBA00001947"/>
    </source>
</evidence>
<evidence type="ECO:0000259" key="8">
    <source>
        <dbReference type="Pfam" id="PF08240"/>
    </source>
</evidence>
<keyword evidence="3" id="KW-0479">Metal-binding</keyword>
<dbReference type="GO" id="GO:0046872">
    <property type="term" value="F:metal ion binding"/>
    <property type="evidence" value="ECO:0007669"/>
    <property type="project" value="UniProtKB-KW"/>
</dbReference>
<comment type="caution">
    <text evidence="9">The sequence shown here is derived from an EMBL/GenBank/DDBJ whole genome shotgun (WGS) entry which is preliminary data.</text>
</comment>
<dbReference type="GO" id="GO:0006062">
    <property type="term" value="P:sorbitol catabolic process"/>
    <property type="evidence" value="ECO:0007669"/>
    <property type="project" value="TreeGrafter"/>
</dbReference>
<evidence type="ECO:0000256" key="2">
    <source>
        <dbReference type="ARBA" id="ARBA00008072"/>
    </source>
</evidence>
<proteinExistence type="inferred from homology"/>
<dbReference type="OrthoDB" id="5363962at2759"/>
<dbReference type="InterPro" id="IPR013149">
    <property type="entry name" value="ADH-like_C"/>
</dbReference>
<dbReference type="Pfam" id="PF08240">
    <property type="entry name" value="ADH_N"/>
    <property type="match status" value="1"/>
</dbReference>
<dbReference type="InterPro" id="IPR045306">
    <property type="entry name" value="SDH-like"/>
</dbReference>
<keyword evidence="4" id="KW-0862">Zinc</keyword>
<dbReference type="PANTHER" id="PTHR43161">
    <property type="entry name" value="SORBITOL DEHYDROGENASE"/>
    <property type="match status" value="1"/>
</dbReference>
<comment type="similarity">
    <text evidence="2">Belongs to the zinc-containing alcohol dehydrogenase family.</text>
</comment>
<evidence type="ECO:0000256" key="5">
    <source>
        <dbReference type="ARBA" id="ARBA00023002"/>
    </source>
</evidence>
<name>A0A8K0L1B8_9PEZI</name>
<dbReference type="Pfam" id="PF00107">
    <property type="entry name" value="ADH_zinc_N"/>
    <property type="match status" value="1"/>
</dbReference>
<evidence type="ECO:0000259" key="7">
    <source>
        <dbReference type="Pfam" id="PF00107"/>
    </source>
</evidence>
<sequence length="378" mass="39969">MSEIKVQASVLHGAKDLRLETRPLPPPSPSEVQVSIHSTGLCGSDLHYYTHNRNGDILVREPLTLGHESSGTIISLPPPLPHPSPLPWPSAPNCSSGRYNICPDLRFRSSAKSFPHFQGTLQGRINHPAAFVHPLPDNMSFAEGALLEPLGVALHAYRRSGLDKLSEEQRGRTSVVVFGAGAVGCLCAGVARMKGVGRVVVADIDAGRVGFATEKGFADKGVVLPLKRGKDVEEGLEVAREVAGLVKGEVEGDVKVTFECTGVQGCVQAGIYATSPGGTVLLVGMGVPIQTLNLSAAALREVDLVGVFRYANTYPESIALVSRKAPGDPDFASLVTHTVRGLDRVQEGFELAGKTKDHNGGLVVKVVIETPETETNGA</sequence>
<dbReference type="Proteomes" id="UP000809789">
    <property type="component" value="Unassembled WGS sequence"/>
</dbReference>
<reference evidence="9" key="1">
    <citation type="submission" date="2021-07" db="EMBL/GenBank/DDBJ databases">
        <title>Elsinoe batatas strain:CRI-CJ2 Genome sequencing and assembly.</title>
        <authorList>
            <person name="Huang L."/>
        </authorList>
    </citation>
    <scope>NUCLEOTIDE SEQUENCE</scope>
    <source>
        <strain evidence="9">CRI-CJ2</strain>
    </source>
</reference>
<evidence type="ECO:0000313" key="9">
    <source>
        <dbReference type="EMBL" id="KAG8627080.1"/>
    </source>
</evidence>
<dbReference type="InterPro" id="IPR011032">
    <property type="entry name" value="GroES-like_sf"/>
</dbReference>
<dbReference type="SUPFAM" id="SSF50129">
    <property type="entry name" value="GroES-like"/>
    <property type="match status" value="1"/>
</dbReference>
<keyword evidence="6" id="KW-0520">NAD</keyword>
<keyword evidence="5" id="KW-0560">Oxidoreductase</keyword>
<evidence type="ECO:0000313" key="10">
    <source>
        <dbReference type="Proteomes" id="UP000809789"/>
    </source>
</evidence>
<dbReference type="GO" id="GO:0003939">
    <property type="term" value="F:L-iditol 2-dehydrogenase (NAD+) activity"/>
    <property type="evidence" value="ECO:0007669"/>
    <property type="project" value="TreeGrafter"/>
</dbReference>
<dbReference type="EMBL" id="JAESVG020000005">
    <property type="protein sequence ID" value="KAG8627080.1"/>
    <property type="molecule type" value="Genomic_DNA"/>
</dbReference>
<gene>
    <name evidence="9" type="ORF">KVT40_004563</name>
</gene>
<dbReference type="Gene3D" id="3.40.50.720">
    <property type="entry name" value="NAD(P)-binding Rossmann-like Domain"/>
    <property type="match status" value="1"/>
</dbReference>
<evidence type="ECO:0000256" key="4">
    <source>
        <dbReference type="ARBA" id="ARBA00022833"/>
    </source>
</evidence>
<evidence type="ECO:0000256" key="6">
    <source>
        <dbReference type="ARBA" id="ARBA00023027"/>
    </source>
</evidence>
<dbReference type="AlphaFoldDB" id="A0A8K0L1B8"/>
<dbReference type="PANTHER" id="PTHR43161:SF25">
    <property type="entry name" value="ALCOHOL DEHYDROGENASE, PUTATIVE (AFU_ORTHOLOGUE AFUA_1G14390)-RELATED"/>
    <property type="match status" value="1"/>
</dbReference>
<organism evidence="9 10">
    <name type="scientific">Elsinoe batatas</name>
    <dbReference type="NCBI Taxonomy" id="2601811"/>
    <lineage>
        <taxon>Eukaryota</taxon>
        <taxon>Fungi</taxon>
        <taxon>Dikarya</taxon>
        <taxon>Ascomycota</taxon>
        <taxon>Pezizomycotina</taxon>
        <taxon>Dothideomycetes</taxon>
        <taxon>Dothideomycetidae</taxon>
        <taxon>Myriangiales</taxon>
        <taxon>Elsinoaceae</taxon>
        <taxon>Elsinoe</taxon>
    </lineage>
</organism>
<feature type="domain" description="Alcohol dehydrogenase-like C-terminal" evidence="7">
    <location>
        <begin position="182"/>
        <end position="322"/>
    </location>
</feature>